<organism evidence="4 5">
    <name type="scientific">Prorocentrum cordatum</name>
    <dbReference type="NCBI Taxonomy" id="2364126"/>
    <lineage>
        <taxon>Eukaryota</taxon>
        <taxon>Sar</taxon>
        <taxon>Alveolata</taxon>
        <taxon>Dinophyceae</taxon>
        <taxon>Prorocentrales</taxon>
        <taxon>Prorocentraceae</taxon>
        <taxon>Prorocentrum</taxon>
    </lineage>
</organism>
<keyword evidence="1" id="KW-0175">Coiled coil</keyword>
<dbReference type="Proteomes" id="UP001189429">
    <property type="component" value="Unassembled WGS sequence"/>
</dbReference>
<protein>
    <recommendedName>
        <fullName evidence="6">Nucleotide exchange factor SIL1</fullName>
    </recommendedName>
</protein>
<reference evidence="4" key="1">
    <citation type="submission" date="2023-10" db="EMBL/GenBank/DDBJ databases">
        <authorList>
            <person name="Chen Y."/>
            <person name="Shah S."/>
            <person name="Dougan E. K."/>
            <person name="Thang M."/>
            <person name="Chan C."/>
        </authorList>
    </citation>
    <scope>NUCLEOTIDE SEQUENCE [LARGE SCALE GENOMIC DNA]</scope>
</reference>
<evidence type="ECO:0008006" key="6">
    <source>
        <dbReference type="Google" id="ProtNLM"/>
    </source>
</evidence>
<evidence type="ECO:0000256" key="1">
    <source>
        <dbReference type="SAM" id="Coils"/>
    </source>
</evidence>
<gene>
    <name evidence="4" type="ORF">PCOR1329_LOCUS42653</name>
</gene>
<evidence type="ECO:0000313" key="5">
    <source>
        <dbReference type="Proteomes" id="UP001189429"/>
    </source>
</evidence>
<evidence type="ECO:0000313" key="4">
    <source>
        <dbReference type="EMBL" id="CAK0850198.1"/>
    </source>
</evidence>
<keyword evidence="5" id="KW-1185">Reference proteome</keyword>
<proteinExistence type="predicted"/>
<feature type="signal peptide" evidence="3">
    <location>
        <begin position="1"/>
        <end position="19"/>
    </location>
</feature>
<dbReference type="EMBL" id="CAUYUJ010015125">
    <property type="protein sequence ID" value="CAK0850198.1"/>
    <property type="molecule type" value="Genomic_DNA"/>
</dbReference>
<evidence type="ECO:0000256" key="2">
    <source>
        <dbReference type="SAM" id="MobiDB-lite"/>
    </source>
</evidence>
<sequence>MWRLPFAAGLAAQALVCLSSPQRSACAADALALVQSSAQVSRSAAVDSDAGAAVHSTWKADAETEIVTDAEDAGWEDQGGTIGDISPRMIDDDDPLLTDGAAALQAQRRQAEERRARAAATVTESQVEVLSTAINFALARVGASLDEHMALTTQLKDGLLGARQGEAGTPGGSGQDPAALLQLGGNGSRQDRLVDLENSLDQLQSIFQGWSTVGVVLRSSVQSMESKLETFGQRDVAATVGARLDDALEAFDASLQTTFGELDGNLTGIGDESPDGDGADGRIRQLHRSLKVFCRDTNGFAHIFNQNMHNLAESIADRARQSNMKEVELQRVGTVFDGLQQAADAISWKIYSDAWTLTTGMFIASSGLLRGHGGAEPQARAGEDVLAAGEAPPSEAVAPLKMSRAQALTKAMAKLEGQVDDLINHTKEEMRRVAEAVNANVSKLDRAAGESLVMRAIDAELLPEWGRVGEQLHTPGASVLLTQCLENAGQDELAARLSSLLDSNISIRSGGALVLEPARPGAFDADLDAFVQREDLLAYSFYKAFAEFLNGLRASPGNGRVVDQRTVLLSKTMWKVPPRRSCRCSPRCTGVSAPRMDRTSPWRSSAPQTRMRAWGRSRAMTPLSGQPPFKKPPRSHGRYTALRGSWSRMPTRRPRC</sequence>
<feature type="chain" id="PRO_5046773209" description="Nucleotide exchange factor SIL1" evidence="3">
    <location>
        <begin position="20"/>
        <end position="656"/>
    </location>
</feature>
<feature type="region of interest" description="Disordered" evidence="2">
    <location>
        <begin position="588"/>
        <end position="656"/>
    </location>
</feature>
<keyword evidence="3" id="KW-0732">Signal</keyword>
<comment type="caution">
    <text evidence="4">The sequence shown here is derived from an EMBL/GenBank/DDBJ whole genome shotgun (WGS) entry which is preliminary data.</text>
</comment>
<feature type="coiled-coil region" evidence="1">
    <location>
        <begin position="405"/>
        <end position="447"/>
    </location>
</feature>
<accession>A0ABN9TWW0</accession>
<name>A0ABN9TWW0_9DINO</name>
<evidence type="ECO:0000256" key="3">
    <source>
        <dbReference type="SAM" id="SignalP"/>
    </source>
</evidence>